<feature type="domain" description="HTH cro/C1-type" evidence="1">
    <location>
        <begin position="8"/>
        <end position="61"/>
    </location>
</feature>
<dbReference type="Pfam" id="PF13443">
    <property type="entry name" value="HTH_26"/>
    <property type="match status" value="1"/>
</dbReference>
<dbReference type="AlphaFoldDB" id="A0AAC9QTA4"/>
<dbReference type="GO" id="GO:0003677">
    <property type="term" value="F:DNA binding"/>
    <property type="evidence" value="ECO:0007669"/>
    <property type="project" value="InterPro"/>
</dbReference>
<dbReference type="Proteomes" id="UP000192391">
    <property type="component" value="Chromosome"/>
</dbReference>
<gene>
    <name evidence="2" type="ORF">B2M23_06545</name>
</gene>
<proteinExistence type="predicted"/>
<dbReference type="InterPro" id="IPR001387">
    <property type="entry name" value="Cro/C1-type_HTH"/>
</dbReference>
<reference evidence="3" key="1">
    <citation type="journal article" date="2017" name="Sci. Rep.">
        <title>Determination of the Genome and Primary Transcriptome of Syngas Fermenting Eubacterium limosum ATCC 8486.</title>
        <authorList>
            <person name="Song Y."/>
            <person name="Shin J."/>
            <person name="Jeong Y."/>
            <person name="Jin S."/>
            <person name="Lee J.K."/>
            <person name="Kim D.R."/>
            <person name="Kim S.C."/>
            <person name="Cho S."/>
            <person name="Cho B.K."/>
        </authorList>
    </citation>
    <scope>NUCLEOTIDE SEQUENCE [LARGE SCALE GENOMIC DNA]</scope>
    <source>
        <strain evidence="3">ATCC 8486</strain>
    </source>
</reference>
<evidence type="ECO:0000259" key="1">
    <source>
        <dbReference type="PROSITE" id="PS50943"/>
    </source>
</evidence>
<dbReference type="InterPro" id="IPR010982">
    <property type="entry name" value="Lambda_DNA-bd_dom_sf"/>
</dbReference>
<protein>
    <submittedName>
        <fullName evidence="2">Transcriptional regulator</fullName>
    </submittedName>
</protein>
<dbReference type="KEGG" id="elim:B2M23_06545"/>
<sequence>MQIDLMKFQILMAQKNFNISKLAEESNVSRQTISCIKAGKSCTPITVCKLAKALDVEMEEILKE</sequence>
<dbReference type="RefSeq" id="WP_038354256.1">
    <property type="nucleotide sequence ID" value="NZ_CP019962.1"/>
</dbReference>
<evidence type="ECO:0000313" key="2">
    <source>
        <dbReference type="EMBL" id="ARD65221.1"/>
    </source>
</evidence>
<dbReference type="PROSITE" id="PS50943">
    <property type="entry name" value="HTH_CROC1"/>
    <property type="match status" value="1"/>
</dbReference>
<dbReference type="SUPFAM" id="SSF47413">
    <property type="entry name" value="lambda repressor-like DNA-binding domains"/>
    <property type="match status" value="1"/>
</dbReference>
<accession>A0AAC9QTA4</accession>
<name>A0AAC9QTA4_EUBLI</name>
<organism evidence="2 3">
    <name type="scientific">Eubacterium limosum</name>
    <dbReference type="NCBI Taxonomy" id="1736"/>
    <lineage>
        <taxon>Bacteria</taxon>
        <taxon>Bacillati</taxon>
        <taxon>Bacillota</taxon>
        <taxon>Clostridia</taxon>
        <taxon>Eubacteriales</taxon>
        <taxon>Eubacteriaceae</taxon>
        <taxon>Eubacterium</taxon>
    </lineage>
</organism>
<dbReference type="SMART" id="SM00530">
    <property type="entry name" value="HTH_XRE"/>
    <property type="match status" value="1"/>
</dbReference>
<dbReference type="CDD" id="cd00093">
    <property type="entry name" value="HTH_XRE"/>
    <property type="match status" value="1"/>
</dbReference>
<dbReference type="EMBL" id="CP019962">
    <property type="protein sequence ID" value="ARD65221.1"/>
    <property type="molecule type" value="Genomic_DNA"/>
</dbReference>
<evidence type="ECO:0000313" key="3">
    <source>
        <dbReference type="Proteomes" id="UP000192391"/>
    </source>
</evidence>
<dbReference type="Gene3D" id="1.10.260.40">
    <property type="entry name" value="lambda repressor-like DNA-binding domains"/>
    <property type="match status" value="1"/>
</dbReference>